<organism evidence="1 2">
    <name type="scientific">Vineibacter terrae</name>
    <dbReference type="NCBI Taxonomy" id="2586908"/>
    <lineage>
        <taxon>Bacteria</taxon>
        <taxon>Pseudomonadati</taxon>
        <taxon>Pseudomonadota</taxon>
        <taxon>Alphaproteobacteria</taxon>
        <taxon>Hyphomicrobiales</taxon>
        <taxon>Vineibacter</taxon>
    </lineage>
</organism>
<dbReference type="OrthoDB" id="7382532at2"/>
<sequence length="115" mass="12331">MGRRTFETPAPWGIGPGPAKLYSIDGALHAVTMWLDLTPVRPNTRSEREMMLTLRDVLSAIPASAIEADLMSAKRAIKGMVKYANSSEASVGRLLAATAPLRPIARLSATRAKGD</sequence>
<dbReference type="AlphaFoldDB" id="A0A5C8PAL1"/>
<dbReference type="EMBL" id="VDUZ01000056">
    <property type="protein sequence ID" value="TXL70609.1"/>
    <property type="molecule type" value="Genomic_DNA"/>
</dbReference>
<keyword evidence="2" id="KW-1185">Reference proteome</keyword>
<evidence type="ECO:0000313" key="1">
    <source>
        <dbReference type="EMBL" id="TXL70609.1"/>
    </source>
</evidence>
<comment type="caution">
    <text evidence="1">The sequence shown here is derived from an EMBL/GenBank/DDBJ whole genome shotgun (WGS) entry which is preliminary data.</text>
</comment>
<gene>
    <name evidence="1" type="ORF">FHP25_33700</name>
</gene>
<reference evidence="1 2" key="1">
    <citation type="submission" date="2019-06" db="EMBL/GenBank/DDBJ databases">
        <title>New taxonomy in bacterial strain CC-CFT640, isolated from vineyard.</title>
        <authorList>
            <person name="Lin S.-Y."/>
            <person name="Tsai C.-F."/>
            <person name="Young C.-C."/>
        </authorList>
    </citation>
    <scope>NUCLEOTIDE SEQUENCE [LARGE SCALE GENOMIC DNA]</scope>
    <source>
        <strain evidence="1 2">CC-CFT640</strain>
    </source>
</reference>
<dbReference type="Proteomes" id="UP000321638">
    <property type="component" value="Unassembled WGS sequence"/>
</dbReference>
<name>A0A5C8PAL1_9HYPH</name>
<evidence type="ECO:0000313" key="2">
    <source>
        <dbReference type="Proteomes" id="UP000321638"/>
    </source>
</evidence>
<accession>A0A5C8PAL1</accession>
<protein>
    <submittedName>
        <fullName evidence="1">Uncharacterized protein</fullName>
    </submittedName>
</protein>
<dbReference type="RefSeq" id="WP_147851403.1">
    <property type="nucleotide sequence ID" value="NZ_VDUZ01000056.1"/>
</dbReference>
<proteinExistence type="predicted"/>